<dbReference type="Gene3D" id="2.160.20.10">
    <property type="entry name" value="Single-stranded right-handed beta-helix, Pectin lyase-like"/>
    <property type="match status" value="1"/>
</dbReference>
<dbReference type="PROSITE" id="PS51257">
    <property type="entry name" value="PROKAR_LIPOPROTEIN"/>
    <property type="match status" value="1"/>
</dbReference>
<name>A0A6M9PDI8_9BURK</name>
<dbReference type="EMBL" id="CP028940">
    <property type="protein sequence ID" value="QKM60840.1"/>
    <property type="molecule type" value="Genomic_DNA"/>
</dbReference>
<feature type="chain" id="PRO_5026667062" description="Right handed beta helix domain-containing protein" evidence="1">
    <location>
        <begin position="37"/>
        <end position="683"/>
    </location>
</feature>
<keyword evidence="1" id="KW-0732">Signal</keyword>
<protein>
    <recommendedName>
        <fullName evidence="4">Right handed beta helix domain-containing protein</fullName>
    </recommendedName>
</protein>
<organism evidence="2 3">
    <name type="scientific">Polynucleobacter arcticus</name>
    <dbReference type="NCBI Taxonomy" id="1743165"/>
    <lineage>
        <taxon>Bacteria</taxon>
        <taxon>Pseudomonadati</taxon>
        <taxon>Pseudomonadota</taxon>
        <taxon>Betaproteobacteria</taxon>
        <taxon>Burkholderiales</taxon>
        <taxon>Burkholderiaceae</taxon>
        <taxon>Polynucleobacter</taxon>
    </lineage>
</organism>
<accession>A0A6M9PDI8</accession>
<evidence type="ECO:0008006" key="4">
    <source>
        <dbReference type="Google" id="ProtNLM"/>
    </source>
</evidence>
<gene>
    <name evidence="2" type="ORF">DN92_07245</name>
</gene>
<dbReference type="Proteomes" id="UP000501090">
    <property type="component" value="Chromosome"/>
</dbReference>
<dbReference type="SMART" id="SM00710">
    <property type="entry name" value="PbH1"/>
    <property type="match status" value="7"/>
</dbReference>
<sequence length="683" mass="67730">MNFKSPLSFRHISIALISALSLVLVACGGGSSSNSAVNTPPTTYYVVSTLSDSGTGSLRAAISSVNSAPSSQYSGITFSVNGVITLASSLPAITNKVLIDGTTAPGYTAGNTTTAPLVAVNFANVGTGFNFNSGSAGSGIYALSIYGSTSNGVTLNDGSNSLLSNYIGLNLNGAAAGNAGNGIYISSTSINNVIGSNPKSISGLYSNVISGNTQNGIQIYGGAGNRIQANAIGTNPAGTAAIGNQKNGIWVTYYATENTIGGTAYYNAATGQTNNPTGNKGTVPIVSIAPPLGNLISGNTQNGVLIDSYAELTVLSGNFIGTNNVGTSAIGNGIDGVNITNANNNQLIGCTFQDNPFIYYNVLSGNGRHGLYVYNSNAILVQANFFGAGANNASMVPNAVDGIHVSGTSAGVQVGGVIPLGNVSAGNGRDGIRVAGTASGFTTFNTFGGLYAFQGAAPNQGNGITIDSTGLNNLIRTNVMSGNVGHGIELTANATGVTVDPNVVGLNTEGTGVLTNPPVTGFGNGGSGIKVSGNNNNIGGYNGSVIPQNTFSGNARYGIEIASGATGNYVFNASVGLATTLVKGTGFGNGLGGILIAGTGNFVGPTPSTVTTSSTVTAYISANTGNGITLTGINNTVTGNYFGYAAPSTLTSPVPNQACNTGVSIFGSAGNSVSANNTGTCAP</sequence>
<proteinExistence type="predicted"/>
<reference evidence="2 3" key="1">
    <citation type="submission" date="2018-04" db="EMBL/GenBank/DDBJ databases">
        <title>Polynucleobacter sp. UK-Long2-W17 genome.</title>
        <authorList>
            <person name="Hahn M.W."/>
        </authorList>
    </citation>
    <scope>NUCLEOTIDE SEQUENCE [LARGE SCALE GENOMIC DNA]</scope>
    <source>
        <strain evidence="2 3">UK-Long2-W17</strain>
    </source>
</reference>
<evidence type="ECO:0000256" key="1">
    <source>
        <dbReference type="SAM" id="SignalP"/>
    </source>
</evidence>
<dbReference type="AlphaFoldDB" id="A0A6M9PDI8"/>
<feature type="signal peptide" evidence="1">
    <location>
        <begin position="1"/>
        <end position="36"/>
    </location>
</feature>
<dbReference type="KEGG" id="pard:DN92_07245"/>
<dbReference type="RefSeq" id="WP_173960601.1">
    <property type="nucleotide sequence ID" value="NZ_CBCSCC010000008.1"/>
</dbReference>
<keyword evidence="3" id="KW-1185">Reference proteome</keyword>
<evidence type="ECO:0000313" key="2">
    <source>
        <dbReference type="EMBL" id="QKM60840.1"/>
    </source>
</evidence>
<dbReference type="InterPro" id="IPR012334">
    <property type="entry name" value="Pectin_lyas_fold"/>
</dbReference>
<evidence type="ECO:0000313" key="3">
    <source>
        <dbReference type="Proteomes" id="UP000501090"/>
    </source>
</evidence>
<dbReference type="InterPro" id="IPR006626">
    <property type="entry name" value="PbH1"/>
</dbReference>